<dbReference type="GO" id="GO:0005524">
    <property type="term" value="F:ATP binding"/>
    <property type="evidence" value="ECO:0007669"/>
    <property type="project" value="UniProtKB-UniRule"/>
</dbReference>
<dbReference type="FunFam" id="3.30.200.20:FF:000540">
    <property type="entry name" value="Receptor-like protein kinase HAIKU2"/>
    <property type="match status" value="1"/>
</dbReference>
<evidence type="ECO:0000256" key="14">
    <source>
        <dbReference type="ARBA" id="ARBA00022777"/>
    </source>
</evidence>
<evidence type="ECO:0000256" key="10">
    <source>
        <dbReference type="ARBA" id="ARBA00022692"/>
    </source>
</evidence>
<evidence type="ECO:0000256" key="9">
    <source>
        <dbReference type="ARBA" id="ARBA00022679"/>
    </source>
</evidence>
<keyword evidence="10" id="KW-0812">Transmembrane</keyword>
<evidence type="ECO:0000256" key="6">
    <source>
        <dbReference type="ARBA" id="ARBA00022527"/>
    </source>
</evidence>
<dbReference type="GO" id="GO:0006508">
    <property type="term" value="P:proteolysis"/>
    <property type="evidence" value="ECO:0007669"/>
    <property type="project" value="UniProtKB-KW"/>
</dbReference>
<dbReference type="InterPro" id="IPR013210">
    <property type="entry name" value="LRR_N_plant-typ"/>
</dbReference>
<evidence type="ECO:0000256" key="21">
    <source>
        <dbReference type="ARBA" id="ARBA00047899"/>
    </source>
</evidence>
<evidence type="ECO:0000313" key="27">
    <source>
        <dbReference type="EMBL" id="KAK3011987.1"/>
    </source>
</evidence>
<dbReference type="SUPFAM" id="SSF56112">
    <property type="entry name" value="Protein kinase-like (PK-like)"/>
    <property type="match status" value="1"/>
</dbReference>
<dbReference type="Proteomes" id="UP001188597">
    <property type="component" value="Unassembled WGS sequence"/>
</dbReference>
<dbReference type="PROSITE" id="PS00107">
    <property type="entry name" value="PROTEIN_KINASE_ATP"/>
    <property type="match status" value="1"/>
</dbReference>
<dbReference type="SUPFAM" id="SSF53474">
    <property type="entry name" value="alpha/beta-Hydrolases"/>
    <property type="match status" value="1"/>
</dbReference>
<keyword evidence="17" id="KW-1133">Transmembrane helix</keyword>
<comment type="catalytic activity">
    <reaction evidence="22">
        <text>L-seryl-[protein] + ATP = O-phospho-L-seryl-[protein] + ADP + H(+)</text>
        <dbReference type="Rhea" id="RHEA:17989"/>
        <dbReference type="Rhea" id="RHEA-COMP:9863"/>
        <dbReference type="Rhea" id="RHEA-COMP:11604"/>
        <dbReference type="ChEBI" id="CHEBI:15378"/>
        <dbReference type="ChEBI" id="CHEBI:29999"/>
        <dbReference type="ChEBI" id="CHEBI:30616"/>
        <dbReference type="ChEBI" id="CHEBI:83421"/>
        <dbReference type="ChEBI" id="CHEBI:456216"/>
        <dbReference type="EC" id="2.7.11.1"/>
    </reaction>
</comment>
<keyword evidence="5 24" id="KW-0031">Aminopeptidase</keyword>
<evidence type="ECO:0000256" key="3">
    <source>
        <dbReference type="ARBA" id="ARBA00004496"/>
    </source>
</evidence>
<proteinExistence type="inferred from homology"/>
<evidence type="ECO:0000256" key="1">
    <source>
        <dbReference type="ARBA" id="ARBA00001585"/>
    </source>
</evidence>
<reference evidence="27" key="1">
    <citation type="submission" date="2022-12" db="EMBL/GenBank/DDBJ databases">
        <title>Draft genome assemblies for two species of Escallonia (Escalloniales).</title>
        <authorList>
            <person name="Chanderbali A."/>
            <person name="Dervinis C."/>
            <person name="Anghel I."/>
            <person name="Soltis D."/>
            <person name="Soltis P."/>
            <person name="Zapata F."/>
        </authorList>
    </citation>
    <scope>NUCLEOTIDE SEQUENCE</scope>
    <source>
        <strain evidence="27">UCBG64.0493</strain>
        <tissue evidence="27">Leaf</tissue>
    </source>
</reference>
<dbReference type="AlphaFoldDB" id="A0AA89AR43"/>
<keyword evidence="20" id="KW-0325">Glycoprotein</keyword>
<evidence type="ECO:0000256" key="18">
    <source>
        <dbReference type="ARBA" id="ARBA00023136"/>
    </source>
</evidence>
<keyword evidence="8 24" id="KW-0645">Protease</keyword>
<dbReference type="FunFam" id="3.80.10.10:FF:000234">
    <property type="entry name" value="Probable inactive receptor kinase RLK902"/>
    <property type="match status" value="1"/>
</dbReference>
<feature type="domain" description="Protein kinase" evidence="26">
    <location>
        <begin position="671"/>
        <end position="966"/>
    </location>
</feature>
<organism evidence="27 28">
    <name type="scientific">Escallonia herrerae</name>
    <dbReference type="NCBI Taxonomy" id="1293975"/>
    <lineage>
        <taxon>Eukaryota</taxon>
        <taxon>Viridiplantae</taxon>
        <taxon>Streptophyta</taxon>
        <taxon>Embryophyta</taxon>
        <taxon>Tracheophyta</taxon>
        <taxon>Spermatophyta</taxon>
        <taxon>Magnoliopsida</taxon>
        <taxon>eudicotyledons</taxon>
        <taxon>Gunneridae</taxon>
        <taxon>Pentapetalae</taxon>
        <taxon>asterids</taxon>
        <taxon>campanulids</taxon>
        <taxon>Escalloniales</taxon>
        <taxon>Escalloniaceae</taxon>
        <taxon>Escallonia</taxon>
    </lineage>
</organism>
<keyword evidence="18" id="KW-0472">Membrane</keyword>
<dbReference type="InterPro" id="IPR032675">
    <property type="entry name" value="LRR_dom_sf"/>
</dbReference>
<keyword evidence="13 23" id="KW-0547">Nucleotide-binding</keyword>
<dbReference type="Pfam" id="PF08263">
    <property type="entry name" value="LRRNT_2"/>
    <property type="match status" value="1"/>
</dbReference>
<dbReference type="EMBL" id="JAVXUP010001408">
    <property type="protein sequence ID" value="KAK3011987.1"/>
    <property type="molecule type" value="Genomic_DNA"/>
</dbReference>
<protein>
    <recommendedName>
        <fullName evidence="24">Proline iminopeptidase</fullName>
        <ecNumber evidence="24">3.4.11.5</ecNumber>
    </recommendedName>
</protein>
<evidence type="ECO:0000256" key="4">
    <source>
        <dbReference type="ARBA" id="ARBA00010088"/>
    </source>
</evidence>
<evidence type="ECO:0000256" key="19">
    <source>
        <dbReference type="ARBA" id="ARBA00023170"/>
    </source>
</evidence>
<dbReference type="InterPro" id="IPR017441">
    <property type="entry name" value="Protein_kinase_ATP_BS"/>
</dbReference>
<dbReference type="GO" id="GO:0004177">
    <property type="term" value="F:aminopeptidase activity"/>
    <property type="evidence" value="ECO:0007669"/>
    <property type="project" value="UniProtKB-KW"/>
</dbReference>
<dbReference type="FunFam" id="3.80.10.10:FF:000453">
    <property type="entry name" value="Leucine-rich receptor-like protein kinase family protein"/>
    <property type="match status" value="1"/>
</dbReference>
<dbReference type="InterPro" id="IPR003591">
    <property type="entry name" value="Leu-rich_rpt_typical-subtyp"/>
</dbReference>
<dbReference type="PANTHER" id="PTHR48056">
    <property type="entry name" value="LRR RECEPTOR-LIKE SERINE/THREONINE-PROTEIN KINASE-RELATED"/>
    <property type="match status" value="1"/>
</dbReference>
<dbReference type="InterPro" id="IPR000073">
    <property type="entry name" value="AB_hydrolase_1"/>
</dbReference>
<evidence type="ECO:0000256" key="13">
    <source>
        <dbReference type="ARBA" id="ARBA00022741"/>
    </source>
</evidence>
<dbReference type="Gene3D" id="3.80.10.10">
    <property type="entry name" value="Ribonuclease Inhibitor"/>
    <property type="match status" value="3"/>
</dbReference>
<dbReference type="GO" id="GO:0016020">
    <property type="term" value="C:membrane"/>
    <property type="evidence" value="ECO:0007669"/>
    <property type="project" value="UniProtKB-SubCell"/>
</dbReference>
<evidence type="ECO:0000256" key="22">
    <source>
        <dbReference type="ARBA" id="ARBA00048679"/>
    </source>
</evidence>
<dbReference type="InterPro" id="IPR011009">
    <property type="entry name" value="Kinase-like_dom_sf"/>
</dbReference>
<evidence type="ECO:0000256" key="2">
    <source>
        <dbReference type="ARBA" id="ARBA00004167"/>
    </source>
</evidence>
<dbReference type="EC" id="3.4.11.5" evidence="24"/>
<keyword evidence="7" id="KW-0433">Leucine-rich repeat</keyword>
<dbReference type="InterPro" id="IPR000719">
    <property type="entry name" value="Prot_kinase_dom"/>
</dbReference>
<evidence type="ECO:0000256" key="8">
    <source>
        <dbReference type="ARBA" id="ARBA00022670"/>
    </source>
</evidence>
<keyword evidence="19" id="KW-0675">Receptor</keyword>
<dbReference type="InterPro" id="IPR001611">
    <property type="entry name" value="Leu-rich_rpt"/>
</dbReference>
<dbReference type="Gene3D" id="1.10.510.10">
    <property type="entry name" value="Transferase(Phosphotransferase) domain 1"/>
    <property type="match status" value="1"/>
</dbReference>
<dbReference type="InterPro" id="IPR050647">
    <property type="entry name" value="Plant_LRR-RLKs"/>
</dbReference>
<keyword evidence="14" id="KW-0418">Kinase</keyword>
<comment type="subcellular location">
    <subcellularLocation>
        <location evidence="3">Cytoplasm</location>
    </subcellularLocation>
    <subcellularLocation>
        <location evidence="2">Membrane</location>
        <topology evidence="2">Single-pass membrane protein</topology>
    </subcellularLocation>
</comment>
<evidence type="ECO:0000256" key="16">
    <source>
        <dbReference type="ARBA" id="ARBA00022840"/>
    </source>
</evidence>
<feature type="signal peptide" evidence="25">
    <location>
        <begin position="1"/>
        <end position="30"/>
    </location>
</feature>
<keyword evidence="12" id="KW-0677">Repeat</keyword>
<keyword evidence="9" id="KW-0808">Transferase</keyword>
<dbReference type="PROSITE" id="PS50011">
    <property type="entry name" value="PROTEIN_KINASE_DOM"/>
    <property type="match status" value="1"/>
</dbReference>
<evidence type="ECO:0000256" key="23">
    <source>
        <dbReference type="PROSITE-ProRule" id="PRU10141"/>
    </source>
</evidence>
<dbReference type="GO" id="GO:0005737">
    <property type="term" value="C:cytoplasm"/>
    <property type="evidence" value="ECO:0007669"/>
    <property type="project" value="UniProtKB-SubCell"/>
</dbReference>
<dbReference type="GO" id="GO:0004674">
    <property type="term" value="F:protein serine/threonine kinase activity"/>
    <property type="evidence" value="ECO:0007669"/>
    <property type="project" value="UniProtKB-KW"/>
</dbReference>
<evidence type="ECO:0000256" key="17">
    <source>
        <dbReference type="ARBA" id="ARBA00022989"/>
    </source>
</evidence>
<accession>A0AA89AR43</accession>
<feature type="binding site" evidence="23">
    <location>
        <position position="699"/>
    </location>
    <ligand>
        <name>ATP</name>
        <dbReference type="ChEBI" id="CHEBI:30616"/>
    </ligand>
</feature>
<dbReference type="SUPFAM" id="SSF52058">
    <property type="entry name" value="L domain-like"/>
    <property type="match status" value="1"/>
</dbReference>
<evidence type="ECO:0000256" key="25">
    <source>
        <dbReference type="SAM" id="SignalP"/>
    </source>
</evidence>
<evidence type="ECO:0000256" key="11">
    <source>
        <dbReference type="ARBA" id="ARBA00022729"/>
    </source>
</evidence>
<dbReference type="GO" id="GO:0051707">
    <property type="term" value="P:response to other organism"/>
    <property type="evidence" value="ECO:0007669"/>
    <property type="project" value="UniProtKB-ARBA"/>
</dbReference>
<comment type="caution">
    <text evidence="27">The sequence shown here is derived from an EMBL/GenBank/DDBJ whole genome shotgun (WGS) entry which is preliminary data.</text>
</comment>
<keyword evidence="28" id="KW-1185">Reference proteome</keyword>
<dbReference type="Pfam" id="PF00561">
    <property type="entry name" value="Abhydrolase_1"/>
    <property type="match status" value="1"/>
</dbReference>
<dbReference type="InterPro" id="IPR002410">
    <property type="entry name" value="Peptidase_S33"/>
</dbReference>
<evidence type="ECO:0000256" key="15">
    <source>
        <dbReference type="ARBA" id="ARBA00022801"/>
    </source>
</evidence>
<dbReference type="FunFam" id="3.80.10.10:FF:000233">
    <property type="entry name" value="Leucine-rich repeat receptor-like protein kinase TDR"/>
    <property type="match status" value="1"/>
</dbReference>
<gene>
    <name evidence="27" type="ORF">RJ639_011245</name>
</gene>
<evidence type="ECO:0000259" key="26">
    <source>
        <dbReference type="PROSITE" id="PS50011"/>
    </source>
</evidence>
<evidence type="ECO:0000256" key="5">
    <source>
        <dbReference type="ARBA" id="ARBA00022438"/>
    </source>
</evidence>
<dbReference type="PANTHER" id="PTHR48056:SF41">
    <property type="entry name" value="RECEPTOR-LIKE PROTEIN KINASE HAIKU2"/>
    <property type="match status" value="1"/>
</dbReference>
<dbReference type="SUPFAM" id="SSF52047">
    <property type="entry name" value="RNI-like"/>
    <property type="match status" value="1"/>
</dbReference>
<keyword evidence="15 24" id="KW-0378">Hydrolase</keyword>
<keyword evidence="11 25" id="KW-0732">Signal</keyword>
<dbReference type="GO" id="GO:0009791">
    <property type="term" value="P:post-embryonic development"/>
    <property type="evidence" value="ECO:0007669"/>
    <property type="project" value="UniProtKB-ARBA"/>
</dbReference>
<comment type="similarity">
    <text evidence="4 24">Belongs to the peptidase S33 family.</text>
</comment>
<name>A0AA89AR43_9ASTE</name>
<dbReference type="SMART" id="SM00369">
    <property type="entry name" value="LRR_TYP"/>
    <property type="match status" value="7"/>
</dbReference>
<evidence type="ECO:0000256" key="20">
    <source>
        <dbReference type="ARBA" id="ARBA00023180"/>
    </source>
</evidence>
<dbReference type="InterPro" id="IPR005944">
    <property type="entry name" value="Pro_iminopeptidase"/>
</dbReference>
<keyword evidence="16 23" id="KW-0067">ATP-binding</keyword>
<dbReference type="GO" id="GO:0006952">
    <property type="term" value="P:defense response"/>
    <property type="evidence" value="ECO:0007669"/>
    <property type="project" value="UniProtKB-ARBA"/>
</dbReference>
<dbReference type="PRINTS" id="PR00793">
    <property type="entry name" value="PROAMNOPTASE"/>
</dbReference>
<dbReference type="InterPro" id="IPR029058">
    <property type="entry name" value="AB_hydrolase_fold"/>
</dbReference>
<comment type="catalytic activity">
    <reaction evidence="1 24">
        <text>Release of N-terminal proline from a peptide.</text>
        <dbReference type="EC" id="3.4.11.5"/>
    </reaction>
</comment>
<evidence type="ECO:0000256" key="7">
    <source>
        <dbReference type="ARBA" id="ARBA00022614"/>
    </source>
</evidence>
<dbReference type="Pfam" id="PF00560">
    <property type="entry name" value="LRR_1"/>
    <property type="match status" value="6"/>
</dbReference>
<dbReference type="NCBIfam" id="TIGR01249">
    <property type="entry name" value="pro_imino_pep_1"/>
    <property type="match status" value="1"/>
</dbReference>
<evidence type="ECO:0000256" key="24">
    <source>
        <dbReference type="RuleBase" id="RU003421"/>
    </source>
</evidence>
<evidence type="ECO:0000313" key="28">
    <source>
        <dbReference type="Proteomes" id="UP001188597"/>
    </source>
</evidence>
<sequence>MSGHSVFRHRYLLNLLILLSFLALIFPAQAGELQTLLTFKSALQESKSPVFYTWTLTNAVCNFTGIVCDSNQVVKEINLSQQQLSGVLPFDSICALGSLEKLSLGSNFLYGGISDHLTNCTRLQYLDLGGNTFTGKVPDLSSLTQLSFLNLNNSGFSGPFPWKSLENLTNLTFLSLGDNSFDRSPFPLEMLNLDNLFWLYLTNCSIEGHIPEGIGNLALLENLELSDNNLFGKIPLGITKLNKLHQLELYNNNLTGTLPVGFGNLTSLVNFDASNNSLEGDLSELKTLTQLESLQLFQNHLSGEIPVEFGDFKSLQELSLYRNKISGSLPQKIGSWAEFIYIDVSENLLTGPIPAEMCNKGKMTDLFLLQNNFTGGLPENYAKCSSLVRFRVNNNSLSGFVPAGIWGLPKLSLIDLSLNQFQGALSSSISEAESLAQLLLANNQFSGELPQRISEASSLVKVELTSNQFTGEIPSTIGKLKGLSNLLLEDNFFSGNIPDSIGSCVSLNEINLAGNLLSGKIPVSLGSLPSLNSLNLSDNKLSGEIPASLSSPRLSLLDLSNNGLIGRIPESLSIEAFNSSFLGNPGLCSQGIKNLRPCSSDSGKSSQVKAVIYCFIAGAGVMVVSLACYILVKLRQKDQKGRESLIKRRDSWAMKHFHVLSFSEEEILKEIKQENLIGKGGSGNVYKVHLRNGKQLAVKHIWKSHSGDRKCCRSSSPMLAKGKKSRSPEYDAEVATLSSVRHVNVVKLYCSITSDDSNLLVYEYMPNGSLWDRLHTEYAYTYKVNEKSDIYSFGVVLMELVTGKRPVELEFGENNDIVHWVGKAMRSNGSIVDLVDSSISEAFREDAAKVLRIATHCTIKIPAVRPSMRTVVQMLEEVEPYKLTGIVVNKDRGYRGKNSGLGCRVLSHKSEQEPSAASMELKKEFPELIRNLYPDIEPYRTGFLKVSDLHSIYWEQSGNPNGHPVVFLHGGPGGGTSPSNRRFFDPDFYQIILFDQRGAGKSTPHACLVDNTTWDLIEDIEKLREHLEIPEWQVFGGSWGSTLALAYSQSHPDMVTGIVLRGIFLLRKKEIDWFYEGGAAAIFPDAWEQFRDLIPESERECFVNAYHKRLNSEDMETQHAAARAWTKWEMMTAHLLPKEETIKRGDDDNFSLAFARIENHYFVNKGFFPSDSFLLDNIEKIRHIKTTIVQGRYDCCCPMMSAWDLHKAWPEADLKVVADAGHSANEPGIAAELVAANEKLKHIMKKTWPSNE</sequence>
<dbReference type="Gene3D" id="3.30.200.20">
    <property type="entry name" value="Phosphorylase Kinase, domain 1"/>
    <property type="match status" value="1"/>
</dbReference>
<dbReference type="Pfam" id="PF00069">
    <property type="entry name" value="Pkinase"/>
    <property type="match status" value="1"/>
</dbReference>
<dbReference type="Gene3D" id="3.40.50.1820">
    <property type="entry name" value="alpha/beta hydrolase"/>
    <property type="match status" value="1"/>
</dbReference>
<evidence type="ECO:0000256" key="12">
    <source>
        <dbReference type="ARBA" id="ARBA00022737"/>
    </source>
</evidence>
<keyword evidence="6" id="KW-0723">Serine/threonine-protein kinase</keyword>
<feature type="chain" id="PRO_5041682404" description="Proline iminopeptidase" evidence="25">
    <location>
        <begin position="31"/>
        <end position="1252"/>
    </location>
</feature>
<comment type="catalytic activity">
    <reaction evidence="21">
        <text>L-threonyl-[protein] + ATP = O-phospho-L-threonyl-[protein] + ADP + H(+)</text>
        <dbReference type="Rhea" id="RHEA:46608"/>
        <dbReference type="Rhea" id="RHEA-COMP:11060"/>
        <dbReference type="Rhea" id="RHEA-COMP:11605"/>
        <dbReference type="ChEBI" id="CHEBI:15378"/>
        <dbReference type="ChEBI" id="CHEBI:30013"/>
        <dbReference type="ChEBI" id="CHEBI:30616"/>
        <dbReference type="ChEBI" id="CHEBI:61977"/>
        <dbReference type="ChEBI" id="CHEBI:456216"/>
        <dbReference type="EC" id="2.7.11.1"/>
    </reaction>
</comment>
<dbReference type="PROSITE" id="PS51450">
    <property type="entry name" value="LRR"/>
    <property type="match status" value="1"/>
</dbReference>